<keyword evidence="4" id="KW-1185">Reference proteome</keyword>
<evidence type="ECO:0000313" key="3">
    <source>
        <dbReference type="EMBL" id="KAH0576899.1"/>
    </source>
</evidence>
<reference evidence="3" key="2">
    <citation type="submission" date="2020-12" db="EMBL/GenBank/DDBJ databases">
        <title>New Spironucleus salmonicida genome in near-complete chromosomes.</title>
        <authorList>
            <person name="Xu F."/>
            <person name="Kurt Z."/>
            <person name="Jimenez-Gonzalez A."/>
            <person name="Astvaldsson A."/>
            <person name="Andersson J.O."/>
            <person name="Svard S.G."/>
        </authorList>
    </citation>
    <scope>NUCLEOTIDE SEQUENCE</scope>
    <source>
        <strain evidence="3">ATCC 50377</strain>
    </source>
</reference>
<dbReference type="EMBL" id="KI546100">
    <property type="protein sequence ID" value="EST45299.1"/>
    <property type="molecule type" value="Genomic_DNA"/>
</dbReference>
<dbReference type="VEuPathDB" id="GiardiaDB:SS50377_20245"/>
<dbReference type="AlphaFoldDB" id="V6LWW9"/>
<evidence type="ECO:0000313" key="2">
    <source>
        <dbReference type="EMBL" id="EST45299.1"/>
    </source>
</evidence>
<evidence type="ECO:0000259" key="1">
    <source>
        <dbReference type="Pfam" id="PF10180"/>
    </source>
</evidence>
<organism evidence="2">
    <name type="scientific">Spironucleus salmonicida</name>
    <dbReference type="NCBI Taxonomy" id="348837"/>
    <lineage>
        <taxon>Eukaryota</taxon>
        <taxon>Metamonada</taxon>
        <taxon>Diplomonadida</taxon>
        <taxon>Hexamitidae</taxon>
        <taxon>Hexamitinae</taxon>
        <taxon>Spironucleus</taxon>
    </lineage>
</organism>
<reference evidence="2 3" key="1">
    <citation type="journal article" date="2014" name="PLoS Genet.">
        <title>The Genome of Spironucleus salmonicida Highlights a Fish Pathogen Adapted to Fluctuating Environments.</title>
        <authorList>
            <person name="Xu F."/>
            <person name="Jerlstrom-Hultqvist J."/>
            <person name="Einarsson E."/>
            <person name="Astvaldsson A."/>
            <person name="Svard S.G."/>
            <person name="Andersson J.O."/>
        </authorList>
    </citation>
    <scope>NUCLEOTIDE SEQUENCE</scope>
    <source>
        <strain evidence="3">ATCC 50377</strain>
    </source>
</reference>
<proteinExistence type="predicted"/>
<sequence length="157" mass="18579">MTEKIHYGVQYSKVTQNPQRLQPDQKSETSKKHISNIIEYLRNFDLYQKGEGSWKFSTILQAELLKSMFNIKLIDKDFFKITMNYFKTNKSRLVCQQVLNEIENQKVIQEKQGKPSKKVLKRLEKMFKIIDKNQREIMAQKGNLQIQSVKQDESSSD</sequence>
<gene>
    <name evidence="2" type="ORF">SS50377_14876</name>
    <name evidence="3" type="ORF">SS50377_20245</name>
</gene>
<dbReference type="Pfam" id="PF10180">
    <property type="entry name" value="WKF"/>
    <property type="match status" value="1"/>
</dbReference>
<protein>
    <recommendedName>
        <fullName evidence="1">WKF domain-containing protein</fullName>
    </recommendedName>
</protein>
<evidence type="ECO:0000313" key="4">
    <source>
        <dbReference type="Proteomes" id="UP000018208"/>
    </source>
</evidence>
<accession>V6LWW9</accession>
<dbReference type="Proteomes" id="UP000018208">
    <property type="component" value="Unassembled WGS sequence"/>
</dbReference>
<dbReference type="InterPro" id="IPR019327">
    <property type="entry name" value="WKF"/>
</dbReference>
<name>V6LWW9_9EUKA</name>
<dbReference type="EMBL" id="AUWU02000001">
    <property type="protein sequence ID" value="KAH0576899.1"/>
    <property type="molecule type" value="Genomic_DNA"/>
</dbReference>
<feature type="domain" description="WKF" evidence="1">
    <location>
        <begin position="40"/>
        <end position="100"/>
    </location>
</feature>